<keyword evidence="5" id="KW-1185">Reference proteome</keyword>
<evidence type="ECO:0000256" key="2">
    <source>
        <dbReference type="SAM" id="SignalP"/>
    </source>
</evidence>
<evidence type="ECO:0000259" key="3">
    <source>
        <dbReference type="Pfam" id="PF25990"/>
    </source>
</evidence>
<dbReference type="Pfam" id="PF25990">
    <property type="entry name" value="Beta-barrel_YknX"/>
    <property type="match status" value="1"/>
</dbReference>
<keyword evidence="2" id="KW-0732">Signal</keyword>
<sequence length="399" mass="43933">MKKKTKIILTVAVVGIIGTSAALALGSKSKQNSDKDTEPKIEYFTLKGSKQVFINGTVTPTRSEEFVKDPSLGKLGDLEVKNGDTVEEGTLLYQYIDPNSEKQIAEIKASIQSTQADRNKAARQMQLDLDKLAAADTKPQQNDKEQDDKESPTSMPDAPLENTATNRESIILQYDLEGFDVRLTQLEQQLNDVLNDQVNLVKAPFKGKVSIPQEKTRDSAILNLTSEDFYVIGEVNEKDVSKLKVDQIANIQTIADKQSLKGKISYISEIPATASTEPGAGGGSSLSSYTVKLALDDAKKLKNGFHVQASIDLDKQKTMVPKNAIHYDNKQAYVLVDDFGTVLKKDISLNKDNDITDKEVEVTDGLESMDKIIVKSDKKLKDGDMLTIQEDDPMDEEAN</sequence>
<dbReference type="PANTHER" id="PTHR30469:SF33">
    <property type="entry name" value="SLR1207 PROTEIN"/>
    <property type="match status" value="1"/>
</dbReference>
<feature type="domain" description="YknX-like beta-barrel" evidence="3">
    <location>
        <begin position="230"/>
        <end position="311"/>
    </location>
</feature>
<proteinExistence type="predicted"/>
<dbReference type="AlphaFoldDB" id="A0AAF0CU57"/>
<dbReference type="Proteomes" id="UP001179647">
    <property type="component" value="Chromosome"/>
</dbReference>
<dbReference type="Gene3D" id="2.40.50.100">
    <property type="match status" value="1"/>
</dbReference>
<reference evidence="4" key="1">
    <citation type="submission" date="2022-10" db="EMBL/GenBank/DDBJ databases">
        <title>Vagococcus sp. isolated from poultry meat.</title>
        <authorList>
            <person name="Johansson P."/>
            <person name="Bjorkroth J."/>
        </authorList>
    </citation>
    <scope>NUCLEOTIDE SEQUENCE</scope>
    <source>
        <strain evidence="4">STAA11</strain>
    </source>
</reference>
<organism evidence="4 5">
    <name type="scientific">Vagococcus intermedius</name>
    <dbReference type="NCBI Taxonomy" id="2991418"/>
    <lineage>
        <taxon>Bacteria</taxon>
        <taxon>Bacillati</taxon>
        <taxon>Bacillota</taxon>
        <taxon>Bacilli</taxon>
        <taxon>Lactobacillales</taxon>
        <taxon>Enterococcaceae</taxon>
        <taxon>Vagococcus</taxon>
    </lineage>
</organism>
<dbReference type="RefSeq" id="WP_275468724.1">
    <property type="nucleotide sequence ID" value="NZ_CP110232.1"/>
</dbReference>
<dbReference type="InterPro" id="IPR058636">
    <property type="entry name" value="Beta-barrel_YknX"/>
</dbReference>
<protein>
    <submittedName>
        <fullName evidence="4">Efflux RND transporter periplasmic adaptor subunit</fullName>
    </submittedName>
</protein>
<feature type="chain" id="PRO_5042189414" evidence="2">
    <location>
        <begin position="25"/>
        <end position="399"/>
    </location>
</feature>
<feature type="signal peptide" evidence="2">
    <location>
        <begin position="1"/>
        <end position="24"/>
    </location>
</feature>
<name>A0AAF0CU57_9ENTE</name>
<feature type="compositionally biased region" description="Basic and acidic residues" evidence="1">
    <location>
        <begin position="141"/>
        <end position="151"/>
    </location>
</feature>
<dbReference type="PANTHER" id="PTHR30469">
    <property type="entry name" value="MULTIDRUG RESISTANCE PROTEIN MDTA"/>
    <property type="match status" value="1"/>
</dbReference>
<dbReference type="GO" id="GO:0015562">
    <property type="term" value="F:efflux transmembrane transporter activity"/>
    <property type="evidence" value="ECO:0007669"/>
    <property type="project" value="TreeGrafter"/>
</dbReference>
<gene>
    <name evidence="4" type="ORF">OL234_08055</name>
</gene>
<accession>A0AAF0CU57</accession>
<evidence type="ECO:0000313" key="5">
    <source>
        <dbReference type="Proteomes" id="UP001179647"/>
    </source>
</evidence>
<dbReference type="KEGG" id="vie:OL234_08055"/>
<feature type="region of interest" description="Disordered" evidence="1">
    <location>
        <begin position="132"/>
        <end position="165"/>
    </location>
</feature>
<dbReference type="Gene3D" id="2.40.420.20">
    <property type="match status" value="1"/>
</dbReference>
<dbReference type="EMBL" id="CP110232">
    <property type="protein sequence ID" value="WEG72921.1"/>
    <property type="molecule type" value="Genomic_DNA"/>
</dbReference>
<evidence type="ECO:0000256" key="1">
    <source>
        <dbReference type="SAM" id="MobiDB-lite"/>
    </source>
</evidence>
<evidence type="ECO:0000313" key="4">
    <source>
        <dbReference type="EMBL" id="WEG72921.1"/>
    </source>
</evidence>
<dbReference type="GO" id="GO:1990281">
    <property type="term" value="C:efflux pump complex"/>
    <property type="evidence" value="ECO:0007669"/>
    <property type="project" value="TreeGrafter"/>
</dbReference>
<dbReference type="Gene3D" id="2.40.30.170">
    <property type="match status" value="1"/>
</dbReference>